<gene>
    <name evidence="2" type="ORF">SHERM_12137</name>
</gene>
<feature type="domain" description="Myb/SANT-like" evidence="1">
    <location>
        <begin position="11"/>
        <end position="103"/>
    </location>
</feature>
<dbReference type="AlphaFoldDB" id="A0A9N7MQV7"/>
<dbReference type="OrthoDB" id="686198at2759"/>
<evidence type="ECO:0000313" key="2">
    <source>
        <dbReference type="EMBL" id="CAA0810589.1"/>
    </source>
</evidence>
<name>A0A9N7MQV7_STRHE</name>
<organism evidence="2 3">
    <name type="scientific">Striga hermonthica</name>
    <name type="common">Purple witchweed</name>
    <name type="synonym">Buchnera hermonthica</name>
    <dbReference type="NCBI Taxonomy" id="68872"/>
    <lineage>
        <taxon>Eukaryota</taxon>
        <taxon>Viridiplantae</taxon>
        <taxon>Streptophyta</taxon>
        <taxon>Embryophyta</taxon>
        <taxon>Tracheophyta</taxon>
        <taxon>Spermatophyta</taxon>
        <taxon>Magnoliopsida</taxon>
        <taxon>eudicotyledons</taxon>
        <taxon>Gunneridae</taxon>
        <taxon>Pentapetalae</taxon>
        <taxon>asterids</taxon>
        <taxon>lamiids</taxon>
        <taxon>Lamiales</taxon>
        <taxon>Orobanchaceae</taxon>
        <taxon>Buchnereae</taxon>
        <taxon>Striga</taxon>
    </lineage>
</organism>
<dbReference type="Proteomes" id="UP001153555">
    <property type="component" value="Unassembled WGS sequence"/>
</dbReference>
<dbReference type="Pfam" id="PF12776">
    <property type="entry name" value="Myb_DNA-bind_3"/>
    <property type="match status" value="1"/>
</dbReference>
<protein>
    <recommendedName>
        <fullName evidence="1">Myb/SANT-like domain-containing protein</fullName>
    </recommendedName>
</protein>
<evidence type="ECO:0000259" key="1">
    <source>
        <dbReference type="Pfam" id="PF12776"/>
    </source>
</evidence>
<keyword evidence="3" id="KW-1185">Reference proteome</keyword>
<dbReference type="InterPro" id="IPR045026">
    <property type="entry name" value="LIMYB"/>
</dbReference>
<reference evidence="2" key="1">
    <citation type="submission" date="2019-12" db="EMBL/GenBank/DDBJ databases">
        <authorList>
            <person name="Scholes J."/>
        </authorList>
    </citation>
    <scope>NUCLEOTIDE SEQUENCE</scope>
</reference>
<accession>A0A9N7MQV7</accession>
<dbReference type="InterPro" id="IPR024752">
    <property type="entry name" value="Myb/SANT-like_dom"/>
</dbReference>
<sequence length="238" mass="27969">MEPRRSEMAAENKKFFVDIMLEEVLEGNCVGGKFTHQQWVQMTEKLNTTCPRKYQYNIKQVESKYKRLKTNWTRFYNVKNNAMGLGWDSVRGVIYSDEDAWKNWTDRNDQDRDLKKKSCLHYEELTTIFFGSTATGRYARASTQRGDVYASMGGHKESGVRQRHSYTLASLKKEQPDQKEQKEALLLLDAMELPDHVYKADLKTLRDAMANHMFLNVANDQKRHLLLEVWVEEDSRNR</sequence>
<dbReference type="PANTHER" id="PTHR47584:SF14">
    <property type="entry name" value="L10-INTERACTING MYB DOMAIN-CONTAINING PROTEIN-LIKE"/>
    <property type="match status" value="1"/>
</dbReference>
<proteinExistence type="predicted"/>
<comment type="caution">
    <text evidence="2">The sequence shown here is derived from an EMBL/GenBank/DDBJ whole genome shotgun (WGS) entry which is preliminary data.</text>
</comment>
<evidence type="ECO:0000313" key="3">
    <source>
        <dbReference type="Proteomes" id="UP001153555"/>
    </source>
</evidence>
<dbReference type="PANTHER" id="PTHR47584">
    <property type="match status" value="1"/>
</dbReference>
<dbReference type="EMBL" id="CACSLK010006441">
    <property type="protein sequence ID" value="CAA0810589.1"/>
    <property type="molecule type" value="Genomic_DNA"/>
</dbReference>